<feature type="transmembrane region" description="Helical" evidence="6">
    <location>
        <begin position="51"/>
        <end position="76"/>
    </location>
</feature>
<dbReference type="InterPro" id="IPR003740">
    <property type="entry name" value="YitT"/>
</dbReference>
<comment type="subcellular location">
    <subcellularLocation>
        <location evidence="1">Cell membrane</location>
        <topology evidence="1">Multi-pass membrane protein</topology>
    </subcellularLocation>
</comment>
<dbReference type="Pfam" id="PF10035">
    <property type="entry name" value="DUF2179"/>
    <property type="match status" value="1"/>
</dbReference>
<dbReference type="PANTHER" id="PTHR33545">
    <property type="entry name" value="UPF0750 MEMBRANE PROTEIN YITT-RELATED"/>
    <property type="match status" value="1"/>
</dbReference>
<gene>
    <name evidence="8" type="ORF">NCTC10112_00507</name>
</gene>
<evidence type="ECO:0000259" key="7">
    <source>
        <dbReference type="Pfam" id="PF10035"/>
    </source>
</evidence>
<name>A0A448ZXE1_METOS</name>
<feature type="transmembrane region" description="Helical" evidence="6">
    <location>
        <begin position="120"/>
        <end position="140"/>
    </location>
</feature>
<keyword evidence="5 6" id="KW-0472">Membrane</keyword>
<dbReference type="RefSeq" id="WP_022936105.1">
    <property type="nucleotide sequence ID" value="NZ_LR214940.1"/>
</dbReference>
<accession>A0A448ZXE1</accession>
<keyword evidence="2" id="KW-1003">Cell membrane</keyword>
<dbReference type="PANTHER" id="PTHR33545:SF5">
    <property type="entry name" value="UPF0750 MEMBRANE PROTEIN YITT"/>
    <property type="match status" value="1"/>
</dbReference>
<dbReference type="EMBL" id="LR214940">
    <property type="protein sequence ID" value="VEU55920.1"/>
    <property type="molecule type" value="Genomic_DNA"/>
</dbReference>
<evidence type="ECO:0000256" key="1">
    <source>
        <dbReference type="ARBA" id="ARBA00004651"/>
    </source>
</evidence>
<dbReference type="KEGG" id="mob:NCTC10112_00507"/>
<proteinExistence type="predicted"/>
<feature type="transmembrane region" description="Helical" evidence="6">
    <location>
        <begin position="96"/>
        <end position="113"/>
    </location>
</feature>
<feature type="domain" description="DUF2179" evidence="7">
    <location>
        <begin position="313"/>
        <end position="367"/>
    </location>
</feature>
<evidence type="ECO:0000256" key="5">
    <source>
        <dbReference type="ARBA" id="ARBA00023136"/>
    </source>
</evidence>
<organism evidence="8 9">
    <name type="scientific">Metamycoplasma orale</name>
    <name type="common">Mycoplasma orale</name>
    <dbReference type="NCBI Taxonomy" id="2121"/>
    <lineage>
        <taxon>Bacteria</taxon>
        <taxon>Bacillati</taxon>
        <taxon>Mycoplasmatota</taxon>
        <taxon>Mycoplasmoidales</taxon>
        <taxon>Metamycoplasmataceae</taxon>
        <taxon>Metamycoplasma</taxon>
    </lineage>
</organism>
<keyword evidence="9" id="KW-1185">Reference proteome</keyword>
<keyword evidence="3 6" id="KW-0812">Transmembrane</keyword>
<dbReference type="OrthoDB" id="401129at2"/>
<feature type="transmembrane region" description="Helical" evidence="6">
    <location>
        <begin position="262"/>
        <end position="284"/>
    </location>
</feature>
<evidence type="ECO:0000256" key="3">
    <source>
        <dbReference type="ARBA" id="ARBA00022692"/>
    </source>
</evidence>
<feature type="transmembrane region" description="Helical" evidence="6">
    <location>
        <begin position="181"/>
        <end position="200"/>
    </location>
</feature>
<dbReference type="Gene3D" id="3.30.70.120">
    <property type="match status" value="1"/>
</dbReference>
<dbReference type="Proteomes" id="UP000290482">
    <property type="component" value="Chromosome"/>
</dbReference>
<dbReference type="GO" id="GO:0005886">
    <property type="term" value="C:plasma membrane"/>
    <property type="evidence" value="ECO:0007669"/>
    <property type="project" value="UniProtKB-SubCell"/>
</dbReference>
<sequence>MNENKPEEKFNKKKDKTSLIKVSYKVSEKKVDLNPYKVNFFNIWVKAPKKLLFAFLSALLYNLGVAIFLSKAATVASGVSAIVQGLTYTIEVTSKYFAFIYLGLNIPLVLAFWNKNQKMFMLLTMYWLLFQVIIQSIFLIKPVGNFLDKISIFYTNWTSPGTSWNNLQPWRVYHDSTTWPILVYTLIGGACAGTAAGIAWKNSGSTGGSDIIIYYVSRMKKKSIGKVSTVVALIFAAVSIFVIGLVEGLRVNPKKTWNPGAFLLRVICTILYIFIFNGLIELIYPKYKKIKIEIYTYKGAEIIAHLQSINYWHGYNYSSVTSGYSHQEVFKIETNALYLEQNLIKNEILKIDPNAFISITIINKIIGSFNTYKVD</sequence>
<evidence type="ECO:0000256" key="2">
    <source>
        <dbReference type="ARBA" id="ARBA00022475"/>
    </source>
</evidence>
<evidence type="ECO:0000256" key="4">
    <source>
        <dbReference type="ARBA" id="ARBA00022989"/>
    </source>
</evidence>
<dbReference type="Pfam" id="PF02588">
    <property type="entry name" value="YitT_membrane"/>
    <property type="match status" value="1"/>
</dbReference>
<dbReference type="InterPro" id="IPR051461">
    <property type="entry name" value="UPF0750_membrane"/>
</dbReference>
<keyword evidence="4 6" id="KW-1133">Transmembrane helix</keyword>
<dbReference type="InterPro" id="IPR015867">
    <property type="entry name" value="N-reg_PII/ATP_PRibTrfase_C"/>
</dbReference>
<evidence type="ECO:0000256" key="6">
    <source>
        <dbReference type="SAM" id="Phobius"/>
    </source>
</evidence>
<dbReference type="AlphaFoldDB" id="A0A448ZXE1"/>
<reference evidence="8 9" key="1">
    <citation type="submission" date="2019-01" db="EMBL/GenBank/DDBJ databases">
        <authorList>
            <consortium name="Pathogen Informatics"/>
        </authorList>
    </citation>
    <scope>NUCLEOTIDE SEQUENCE [LARGE SCALE GENOMIC DNA]</scope>
    <source>
        <strain evidence="8 9">NCTC10112</strain>
    </source>
</reference>
<dbReference type="InterPro" id="IPR019264">
    <property type="entry name" value="DUF2179"/>
</dbReference>
<protein>
    <submittedName>
        <fullName evidence="8">Uncharacterized BCR, YitT family COG1284</fullName>
    </submittedName>
</protein>
<feature type="transmembrane region" description="Helical" evidence="6">
    <location>
        <begin position="227"/>
        <end position="246"/>
    </location>
</feature>
<evidence type="ECO:0000313" key="9">
    <source>
        <dbReference type="Proteomes" id="UP000290482"/>
    </source>
</evidence>
<evidence type="ECO:0000313" key="8">
    <source>
        <dbReference type="EMBL" id="VEU55920.1"/>
    </source>
</evidence>